<reference evidence="2" key="1">
    <citation type="submission" date="2015-07" db="EMBL/GenBank/DDBJ databases">
        <title>Adaptation to a free-living lifestyle via gene acquisitions in the diplomonad Trepomonas sp. PC1.</title>
        <authorList>
            <person name="Xu F."/>
            <person name="Jerlstrom-Hultqvist J."/>
            <person name="Kolisko M."/>
            <person name="Simpson A.G.B."/>
            <person name="Roger A.J."/>
            <person name="Svard S.G."/>
            <person name="Andersson J.O."/>
        </authorList>
    </citation>
    <scope>NUCLEOTIDE SEQUENCE</scope>
    <source>
        <strain evidence="2">PC1</strain>
    </source>
</reference>
<protein>
    <submittedName>
        <fullName evidence="2">Uncharacterized protein</fullName>
    </submittedName>
</protein>
<feature type="non-terminal residue" evidence="2">
    <location>
        <position position="459"/>
    </location>
</feature>
<feature type="region of interest" description="Disordered" evidence="1">
    <location>
        <begin position="417"/>
        <end position="445"/>
    </location>
</feature>
<accession>A0A146K1S5</accession>
<evidence type="ECO:0000313" key="2">
    <source>
        <dbReference type="EMBL" id="JAP89611.1"/>
    </source>
</evidence>
<dbReference type="AlphaFoldDB" id="A0A146K1S5"/>
<dbReference type="EMBL" id="GDID01006995">
    <property type="protein sequence ID" value="JAP89611.1"/>
    <property type="molecule type" value="Transcribed_RNA"/>
</dbReference>
<sequence>DNTEQAVVETHQSTLLKKISNRMSLKEIEQMDKSNGKLIAAKIQLSKLQKVFLQREKEFQKFEELDKEDARKRQERQRALKQESIQNHKQKIQQYRDFRKAKLAKLYEHNPLFSLKAHDLTEPFNHATQQNFKVQKQTEQKRPSAQNERDKAVQVNTYVSLPALGKTLRIADLRKRDLTKKESHINYPKMQKFDSKSVQNGVKTKNPPKKPEKPVQAQKVLAQKVILKTQPKVLKPKVQKEAKKPIEPRNSVGFQRRLQEKLIQQKASEIMKLDEVFDDYIPVSMKEIEDVVEPSIGPKLALMEDKSQRKLQIQQLDFDDSVSQNEVEFEKNEGQDENKDKQETKFRQEEDIDLELAEQQNNQKLEARVQNEDGVDVLLGEGVNNKFARFDDVYLDLQAQRTKSQLKLLGEKISRFSTEKANERKSSLNEKADKSKDAKNPTQLRKAKFDVKTEYEFDW</sequence>
<proteinExistence type="predicted"/>
<feature type="region of interest" description="Disordered" evidence="1">
    <location>
        <begin position="323"/>
        <end position="344"/>
    </location>
</feature>
<feature type="compositionally biased region" description="Basic and acidic residues" evidence="1">
    <location>
        <begin position="136"/>
        <end position="152"/>
    </location>
</feature>
<feature type="compositionally biased region" description="Basic and acidic residues" evidence="1">
    <location>
        <begin position="417"/>
        <end position="439"/>
    </location>
</feature>
<feature type="compositionally biased region" description="Basic and acidic residues" evidence="1">
    <location>
        <begin position="328"/>
        <end position="344"/>
    </location>
</feature>
<organism evidence="2">
    <name type="scientific">Trepomonas sp. PC1</name>
    <dbReference type="NCBI Taxonomy" id="1076344"/>
    <lineage>
        <taxon>Eukaryota</taxon>
        <taxon>Metamonada</taxon>
        <taxon>Diplomonadida</taxon>
        <taxon>Hexamitidae</taxon>
        <taxon>Hexamitinae</taxon>
        <taxon>Trepomonas</taxon>
    </lineage>
</organism>
<gene>
    <name evidence="2" type="ORF">TPC1_30894</name>
</gene>
<evidence type="ECO:0000256" key="1">
    <source>
        <dbReference type="SAM" id="MobiDB-lite"/>
    </source>
</evidence>
<name>A0A146K1S5_9EUKA</name>
<feature type="region of interest" description="Disordered" evidence="1">
    <location>
        <begin position="131"/>
        <end position="152"/>
    </location>
</feature>
<feature type="non-terminal residue" evidence="2">
    <location>
        <position position="1"/>
    </location>
</feature>
<feature type="region of interest" description="Disordered" evidence="1">
    <location>
        <begin position="195"/>
        <end position="216"/>
    </location>
</feature>